<proteinExistence type="predicted"/>
<dbReference type="Proteomes" id="UP001066276">
    <property type="component" value="Chromosome 7"/>
</dbReference>
<keyword evidence="2" id="KW-1185">Reference proteome</keyword>
<evidence type="ECO:0000313" key="2">
    <source>
        <dbReference type="Proteomes" id="UP001066276"/>
    </source>
</evidence>
<dbReference type="AlphaFoldDB" id="A0AAV7PH71"/>
<comment type="caution">
    <text evidence="1">The sequence shown here is derived from an EMBL/GenBank/DDBJ whole genome shotgun (WGS) entry which is preliminary data.</text>
</comment>
<protein>
    <submittedName>
        <fullName evidence="1">Uncharacterized protein</fullName>
    </submittedName>
</protein>
<gene>
    <name evidence="1" type="ORF">NDU88_004941</name>
</gene>
<sequence>MPDSGEGHVMACEQFCEHLVMVSDVFLFLSYEWLAPRGSIAKGDGEFSGRHDGILFIYGSIFMMKKDLKINLNFKLARIILK</sequence>
<organism evidence="1 2">
    <name type="scientific">Pleurodeles waltl</name>
    <name type="common">Iberian ribbed newt</name>
    <dbReference type="NCBI Taxonomy" id="8319"/>
    <lineage>
        <taxon>Eukaryota</taxon>
        <taxon>Metazoa</taxon>
        <taxon>Chordata</taxon>
        <taxon>Craniata</taxon>
        <taxon>Vertebrata</taxon>
        <taxon>Euteleostomi</taxon>
        <taxon>Amphibia</taxon>
        <taxon>Batrachia</taxon>
        <taxon>Caudata</taxon>
        <taxon>Salamandroidea</taxon>
        <taxon>Salamandridae</taxon>
        <taxon>Pleurodelinae</taxon>
        <taxon>Pleurodeles</taxon>
    </lineage>
</organism>
<dbReference type="EMBL" id="JANPWB010000011">
    <property type="protein sequence ID" value="KAJ1126534.1"/>
    <property type="molecule type" value="Genomic_DNA"/>
</dbReference>
<evidence type="ECO:0000313" key="1">
    <source>
        <dbReference type="EMBL" id="KAJ1126534.1"/>
    </source>
</evidence>
<reference evidence="1" key="1">
    <citation type="journal article" date="2022" name="bioRxiv">
        <title>Sequencing and chromosome-scale assembly of the giantPleurodeles waltlgenome.</title>
        <authorList>
            <person name="Brown T."/>
            <person name="Elewa A."/>
            <person name="Iarovenko S."/>
            <person name="Subramanian E."/>
            <person name="Araus A.J."/>
            <person name="Petzold A."/>
            <person name="Susuki M."/>
            <person name="Suzuki K.-i.T."/>
            <person name="Hayashi T."/>
            <person name="Toyoda A."/>
            <person name="Oliveira C."/>
            <person name="Osipova E."/>
            <person name="Leigh N.D."/>
            <person name="Simon A."/>
            <person name="Yun M.H."/>
        </authorList>
    </citation>
    <scope>NUCLEOTIDE SEQUENCE</scope>
    <source>
        <strain evidence="1">20211129_DDA</strain>
        <tissue evidence="1">Liver</tissue>
    </source>
</reference>
<accession>A0AAV7PH71</accession>
<name>A0AAV7PH71_PLEWA</name>